<dbReference type="EMBL" id="BORJ01000005">
    <property type="protein sequence ID" value="GIN96580.1"/>
    <property type="molecule type" value="Genomic_DNA"/>
</dbReference>
<sequence>MFVKSVEWLKERVEDEKIRIVDCTYSLNDPSYGKNTYERKHIPGAVHFDLAMIYLRRSRNTEGVTLCLIFKS</sequence>
<accession>A0ABQ4KX03</accession>
<dbReference type="PROSITE" id="PS50206">
    <property type="entry name" value="RHODANESE_3"/>
    <property type="match status" value="1"/>
</dbReference>
<dbReference type="SUPFAM" id="SSF52821">
    <property type="entry name" value="Rhodanese/Cell cycle control phosphatase"/>
    <property type="match status" value="1"/>
</dbReference>
<dbReference type="Gene3D" id="3.40.250.10">
    <property type="entry name" value="Rhodanese-like domain"/>
    <property type="match status" value="1"/>
</dbReference>
<name>A0ABQ4KX03_SIMTE</name>
<reference evidence="2 3" key="1">
    <citation type="submission" date="2021-03" db="EMBL/GenBank/DDBJ databases">
        <title>Antimicrobial resistance genes in bacteria isolated from Japanese honey, and their potential for conferring macrolide and lincosamide resistance in the American foulbrood pathogen Paenibacillus larvae.</title>
        <authorList>
            <person name="Okamoto M."/>
            <person name="Kumagai M."/>
            <person name="Kanamori H."/>
            <person name="Takamatsu D."/>
        </authorList>
    </citation>
    <scope>NUCLEOTIDE SEQUENCE [LARGE SCALE GENOMIC DNA]</scope>
    <source>
        <strain evidence="2 3">J6TS1</strain>
    </source>
</reference>
<dbReference type="InterPro" id="IPR001763">
    <property type="entry name" value="Rhodanese-like_dom"/>
</dbReference>
<dbReference type="Proteomes" id="UP000680670">
    <property type="component" value="Unassembled WGS sequence"/>
</dbReference>
<evidence type="ECO:0000259" key="1">
    <source>
        <dbReference type="PROSITE" id="PS50206"/>
    </source>
</evidence>
<comment type="caution">
    <text evidence="2">The sequence shown here is derived from an EMBL/GenBank/DDBJ whole genome shotgun (WGS) entry which is preliminary data.</text>
</comment>
<gene>
    <name evidence="2" type="ORF">J6TS1_24500</name>
</gene>
<dbReference type="Pfam" id="PF00581">
    <property type="entry name" value="Rhodanese"/>
    <property type="match status" value="1"/>
</dbReference>
<organism evidence="2 3">
    <name type="scientific">Siminovitchia terrae</name>
    <name type="common">Bacillus terrae</name>
    <dbReference type="NCBI Taxonomy" id="1914933"/>
    <lineage>
        <taxon>Bacteria</taxon>
        <taxon>Bacillati</taxon>
        <taxon>Bacillota</taxon>
        <taxon>Bacilli</taxon>
        <taxon>Bacillales</taxon>
        <taxon>Bacillaceae</taxon>
        <taxon>Siminovitchia</taxon>
    </lineage>
</organism>
<dbReference type="InterPro" id="IPR036873">
    <property type="entry name" value="Rhodanese-like_dom_sf"/>
</dbReference>
<evidence type="ECO:0000313" key="2">
    <source>
        <dbReference type="EMBL" id="GIN96580.1"/>
    </source>
</evidence>
<proteinExistence type="predicted"/>
<evidence type="ECO:0000313" key="3">
    <source>
        <dbReference type="Proteomes" id="UP000680670"/>
    </source>
</evidence>
<dbReference type="InterPro" id="IPR001307">
    <property type="entry name" value="Thiosulphate_STrfase_CS"/>
</dbReference>
<feature type="domain" description="Rhodanese" evidence="1">
    <location>
        <begin position="14"/>
        <end position="57"/>
    </location>
</feature>
<protein>
    <recommendedName>
        <fullName evidence="1">Rhodanese domain-containing protein</fullName>
    </recommendedName>
</protein>
<dbReference type="PROSITE" id="PS00380">
    <property type="entry name" value="RHODANESE_1"/>
    <property type="match status" value="1"/>
</dbReference>
<keyword evidence="3" id="KW-1185">Reference proteome</keyword>